<dbReference type="EMBL" id="CP010586">
    <property type="protein sequence ID" value="AKP78026.1"/>
    <property type="molecule type" value="Genomic_DNA"/>
</dbReference>
<evidence type="ECO:0000256" key="4">
    <source>
        <dbReference type="ARBA" id="ARBA00037901"/>
    </source>
</evidence>
<dbReference type="NCBIfam" id="TIGR02734">
    <property type="entry name" value="crtI_fam"/>
    <property type="match status" value="1"/>
</dbReference>
<dbReference type="Gene3D" id="3.50.50.60">
    <property type="entry name" value="FAD/NAD(P)-binding domain"/>
    <property type="match status" value="2"/>
</dbReference>
<evidence type="ECO:0000259" key="11">
    <source>
        <dbReference type="Pfam" id="PF01593"/>
    </source>
</evidence>
<organism evidence="12 13">
    <name type="scientific">Priestia megaterium Q3</name>
    <dbReference type="NCBI Taxonomy" id="1452722"/>
    <lineage>
        <taxon>Bacteria</taxon>
        <taxon>Bacillati</taxon>
        <taxon>Bacillota</taxon>
        <taxon>Bacilli</taxon>
        <taxon>Bacillales</taxon>
        <taxon>Bacillaceae</taxon>
        <taxon>Priestia</taxon>
    </lineage>
</organism>
<dbReference type="GO" id="GO:0016117">
    <property type="term" value="P:carotenoid biosynthetic process"/>
    <property type="evidence" value="ECO:0007669"/>
    <property type="project" value="UniProtKB-KW"/>
</dbReference>
<dbReference type="PANTHER" id="PTHR43734:SF7">
    <property type="entry name" value="4,4'-DIAPONEUROSPORENE OXYGENASE"/>
    <property type="match status" value="1"/>
</dbReference>
<evidence type="ECO:0000256" key="3">
    <source>
        <dbReference type="ARBA" id="ARBA00023002"/>
    </source>
</evidence>
<evidence type="ECO:0000313" key="13">
    <source>
        <dbReference type="Proteomes" id="UP000036410"/>
    </source>
</evidence>
<evidence type="ECO:0000256" key="8">
    <source>
        <dbReference type="ARBA" id="ARBA00042619"/>
    </source>
</evidence>
<gene>
    <name evidence="12" type="primary">crtP_2</name>
    <name evidence="12" type="ORF">AS52_03065</name>
</gene>
<dbReference type="InterPro" id="IPR002937">
    <property type="entry name" value="Amino_oxidase"/>
</dbReference>
<evidence type="ECO:0000256" key="9">
    <source>
        <dbReference type="ARBA" id="ARBA00048532"/>
    </source>
</evidence>
<evidence type="ECO:0000256" key="7">
    <source>
        <dbReference type="ARBA" id="ARBA00041900"/>
    </source>
</evidence>
<comment type="similarity">
    <text evidence="5">Belongs to the carotenoid/retinoid oxidoreductase family. CrtP subfamily.</text>
</comment>
<dbReference type="Proteomes" id="UP000036410">
    <property type="component" value="Chromosome"/>
</dbReference>
<protein>
    <recommendedName>
        <fullName evidence="6">4,4'-diaponeurosporene oxygenase</fullName>
    </recommendedName>
    <alternativeName>
        <fullName evidence="7">4,4'-diaponeurosporene oxidase</fullName>
    </alternativeName>
    <alternativeName>
        <fullName evidence="8">Carotenoid oxidase</fullName>
    </alternativeName>
</protein>
<dbReference type="SUPFAM" id="SSF51905">
    <property type="entry name" value="FAD/NAD(P)-binding domain"/>
    <property type="match status" value="1"/>
</dbReference>
<dbReference type="InterPro" id="IPR014105">
    <property type="entry name" value="Carotenoid/retinoid_OxRdtase"/>
</dbReference>
<evidence type="ECO:0000256" key="6">
    <source>
        <dbReference type="ARBA" id="ARBA00039159"/>
    </source>
</evidence>
<sequence>MERKALSMKKVLIVGAGLGGLAAGVLLQTKGFDVTIVEKNEHVGGKMMPVQLGEYSFDFGPNTITMPEVFQWLFEQAGERAEDYMPLVKLTHHTNNFFTDGSQFSMSIDERKMIEQLERLDPFAAKQYPAYLKEVKRIYDIAKSQFFYRTFSSWKDYTNPSLLKALLQVRPFETIDTFHQRFFRNENIRNAFNRYATYIGSSPYTSPATFSLIGHLEMNDGVYYVKEGNTRIAKGLGHVFQKAGGKLYTNCSVTEIVVKNKRAVGVEVNGEEKIDADIVIVNGDLLKAYPALVKEQDRPHFKNKKAAEFEPSISAYVIMAAVKKRFSQLIHHQVYFSQDYKQEFYELFQQKTLPTDPTIYVCNSSYTDNTVAPGDNLFILVNAPAVKEANQEKMKSYREVVYRKLSQFGLDIEPSLVHERIVTPCEIEQTFGAFKGALYGVSSNRKMDSFLRPSNVSKDVKNLYFVGGTTHPGGGSPMVTISGINVATLISSS</sequence>
<dbReference type="GO" id="GO:0016491">
    <property type="term" value="F:oxidoreductase activity"/>
    <property type="evidence" value="ECO:0007669"/>
    <property type="project" value="UniProtKB-KW"/>
</dbReference>
<comment type="catalytic activity">
    <reaction evidence="9">
        <text>all-trans-4,4'-diaponeurosporene + 2 AH2 + 2 O2 = 4,4'-diaponeurosporenal + 2 A + 3 H2O</text>
        <dbReference type="Rhea" id="RHEA:56104"/>
        <dbReference type="ChEBI" id="CHEBI:13193"/>
        <dbReference type="ChEBI" id="CHEBI:15377"/>
        <dbReference type="ChEBI" id="CHEBI:15379"/>
        <dbReference type="ChEBI" id="CHEBI:17499"/>
        <dbReference type="ChEBI" id="CHEBI:62743"/>
        <dbReference type="ChEBI" id="CHEBI:79065"/>
    </reaction>
</comment>
<evidence type="ECO:0000256" key="2">
    <source>
        <dbReference type="ARBA" id="ARBA00022746"/>
    </source>
</evidence>
<keyword evidence="2 10" id="KW-0125">Carotenoid biosynthesis</keyword>
<feature type="domain" description="Amine oxidase" evidence="11">
    <location>
        <begin position="18"/>
        <end position="490"/>
    </location>
</feature>
<keyword evidence="3 10" id="KW-0560">Oxidoreductase</keyword>
<dbReference type="Pfam" id="PF01593">
    <property type="entry name" value="Amino_oxidase"/>
    <property type="match status" value="1"/>
</dbReference>
<reference evidence="12 13" key="1">
    <citation type="submission" date="2015-01" db="EMBL/GenBank/DDBJ databases">
        <title>Genome sequence of bacillus megaterium Q3.</title>
        <authorList>
            <person name="Wang Y."/>
            <person name="Luo K."/>
            <person name="Bai L."/>
            <person name="Luo F."/>
        </authorList>
    </citation>
    <scope>NUCLEOTIDE SEQUENCE [LARGE SCALE GENOMIC DNA]</scope>
    <source>
        <strain evidence="12 13">Q3</strain>
    </source>
</reference>
<evidence type="ECO:0000313" key="12">
    <source>
        <dbReference type="EMBL" id="AKP78026.1"/>
    </source>
</evidence>
<name>A0A806U184_PRIMG</name>
<evidence type="ECO:0000256" key="10">
    <source>
        <dbReference type="RuleBase" id="RU362075"/>
    </source>
</evidence>
<accession>A0A806U184</accession>
<evidence type="ECO:0000256" key="5">
    <source>
        <dbReference type="ARBA" id="ARBA00038194"/>
    </source>
</evidence>
<evidence type="ECO:0000256" key="1">
    <source>
        <dbReference type="ARBA" id="ARBA00001974"/>
    </source>
</evidence>
<proteinExistence type="inferred from homology"/>
<dbReference type="InterPro" id="IPR036188">
    <property type="entry name" value="FAD/NAD-bd_sf"/>
</dbReference>
<comment type="cofactor">
    <cofactor evidence="1">
        <name>FAD</name>
        <dbReference type="ChEBI" id="CHEBI:57692"/>
    </cofactor>
</comment>
<comment type="pathway">
    <text evidence="4">Carotenoid biosynthesis; staphyloxanthin biosynthesis; staphyloxanthin from farnesyl diphosphate: step 3/5.</text>
</comment>
<dbReference type="PANTHER" id="PTHR43734">
    <property type="entry name" value="PHYTOENE DESATURASE"/>
    <property type="match status" value="1"/>
</dbReference>
<dbReference type="AlphaFoldDB" id="A0A806U184"/>